<feature type="region of interest" description="Disordered" evidence="1">
    <location>
        <begin position="23"/>
        <end position="58"/>
    </location>
</feature>
<evidence type="ECO:0000313" key="3">
    <source>
        <dbReference type="Proteomes" id="UP000494106"/>
    </source>
</evidence>
<name>A0A8S1BC17_ARCPL</name>
<organism evidence="2 3">
    <name type="scientific">Arctia plantaginis</name>
    <name type="common">Wood tiger moth</name>
    <name type="synonym">Phalaena plantaginis</name>
    <dbReference type="NCBI Taxonomy" id="874455"/>
    <lineage>
        <taxon>Eukaryota</taxon>
        <taxon>Metazoa</taxon>
        <taxon>Ecdysozoa</taxon>
        <taxon>Arthropoda</taxon>
        <taxon>Hexapoda</taxon>
        <taxon>Insecta</taxon>
        <taxon>Pterygota</taxon>
        <taxon>Neoptera</taxon>
        <taxon>Endopterygota</taxon>
        <taxon>Lepidoptera</taxon>
        <taxon>Glossata</taxon>
        <taxon>Ditrysia</taxon>
        <taxon>Noctuoidea</taxon>
        <taxon>Erebidae</taxon>
        <taxon>Arctiinae</taxon>
        <taxon>Arctia</taxon>
    </lineage>
</organism>
<dbReference type="AlphaFoldDB" id="A0A8S1BC17"/>
<comment type="caution">
    <text evidence="2">The sequence shown here is derived from an EMBL/GenBank/DDBJ whole genome shotgun (WGS) entry which is preliminary data.</text>
</comment>
<protein>
    <submittedName>
        <fullName evidence="2">Uncharacterized protein</fullName>
    </submittedName>
</protein>
<evidence type="ECO:0000313" key="2">
    <source>
        <dbReference type="EMBL" id="CAB3256468.1"/>
    </source>
</evidence>
<accession>A0A8S1BC17</accession>
<gene>
    <name evidence="2" type="ORF">APLA_LOCUS15440</name>
</gene>
<dbReference type="EMBL" id="CADEBC010000586">
    <property type="protein sequence ID" value="CAB3256468.1"/>
    <property type="molecule type" value="Genomic_DNA"/>
</dbReference>
<dbReference type="OrthoDB" id="7420897at2759"/>
<reference evidence="2 3" key="1">
    <citation type="submission" date="2020-04" db="EMBL/GenBank/DDBJ databases">
        <authorList>
            <person name="Wallbank WR R."/>
            <person name="Pardo Diaz C."/>
            <person name="Kozak K."/>
            <person name="Martin S."/>
            <person name="Jiggins C."/>
            <person name="Moest M."/>
            <person name="Warren A I."/>
            <person name="Byers J.R.P. K."/>
            <person name="Montejo-Kovacevich G."/>
            <person name="Yen C E."/>
        </authorList>
    </citation>
    <scope>NUCLEOTIDE SEQUENCE [LARGE SCALE GENOMIC DNA]</scope>
</reference>
<dbReference type="Proteomes" id="UP000494106">
    <property type="component" value="Unassembled WGS sequence"/>
</dbReference>
<sequence length="137" mass="15233">MDSTDKSSSKNIKATQGSIYNPWNLFTTRNRTESETSVSSTSSQNSQSGTQYGGLQRQTTKNNEEYLWMIAIRTAAVFHALTARSIRGKEKQHAAPVGFPSRLLMSKPSVACAGARHREPRAKVDYAIQLDQQKPNE</sequence>
<evidence type="ECO:0000256" key="1">
    <source>
        <dbReference type="SAM" id="MobiDB-lite"/>
    </source>
</evidence>
<proteinExistence type="predicted"/>
<keyword evidence="3" id="KW-1185">Reference proteome</keyword>
<feature type="compositionally biased region" description="Low complexity" evidence="1">
    <location>
        <begin position="35"/>
        <end position="48"/>
    </location>
</feature>